<sequence length="139" mass="15482">MALKSIENKITTIFDALKPELFSSLVSAAKIISGFDIETKCFKAPSLALHMGTNLKILCDVALKVVIENKNIPNITWDDKQGKKMEIKELSKLISGHWCNELSSLALKNLKEKQWGKPTELSLTSDISALQTYCNNMIV</sequence>
<dbReference type="PANTHER" id="PTHR33480:SF1">
    <property type="entry name" value="TYR RECOMBINASE DOMAIN-CONTAINING PROTEIN"/>
    <property type="match status" value="1"/>
</dbReference>
<accession>A0A482VFW0</accession>
<organism evidence="1 2">
    <name type="scientific">Asbolus verrucosus</name>
    <name type="common">Desert ironclad beetle</name>
    <dbReference type="NCBI Taxonomy" id="1661398"/>
    <lineage>
        <taxon>Eukaryota</taxon>
        <taxon>Metazoa</taxon>
        <taxon>Ecdysozoa</taxon>
        <taxon>Arthropoda</taxon>
        <taxon>Hexapoda</taxon>
        <taxon>Insecta</taxon>
        <taxon>Pterygota</taxon>
        <taxon>Neoptera</taxon>
        <taxon>Endopterygota</taxon>
        <taxon>Coleoptera</taxon>
        <taxon>Polyphaga</taxon>
        <taxon>Cucujiformia</taxon>
        <taxon>Tenebrionidae</taxon>
        <taxon>Pimeliinae</taxon>
        <taxon>Asbolus</taxon>
    </lineage>
</organism>
<evidence type="ECO:0000313" key="2">
    <source>
        <dbReference type="Proteomes" id="UP000292052"/>
    </source>
</evidence>
<reference evidence="1 2" key="1">
    <citation type="submission" date="2017-03" db="EMBL/GenBank/DDBJ databases">
        <title>Genome of the blue death feigning beetle - Asbolus verrucosus.</title>
        <authorList>
            <person name="Rider S.D."/>
        </authorList>
    </citation>
    <scope>NUCLEOTIDE SEQUENCE [LARGE SCALE GENOMIC DNA]</scope>
    <source>
        <strain evidence="1">Butters</strain>
        <tissue evidence="1">Head and leg muscle</tissue>
    </source>
</reference>
<comment type="caution">
    <text evidence="1">The sequence shown here is derived from an EMBL/GenBank/DDBJ whole genome shotgun (WGS) entry which is preliminary data.</text>
</comment>
<dbReference type="PANTHER" id="PTHR33480">
    <property type="entry name" value="SET DOMAIN-CONTAINING PROTEIN-RELATED"/>
    <property type="match status" value="1"/>
</dbReference>
<evidence type="ECO:0000313" key="1">
    <source>
        <dbReference type="EMBL" id="RZC10199.1"/>
    </source>
</evidence>
<dbReference type="AlphaFoldDB" id="A0A482VFW0"/>
<gene>
    <name evidence="1" type="ORF">BDFB_014611</name>
</gene>
<dbReference type="Proteomes" id="UP000292052">
    <property type="component" value="Unassembled WGS sequence"/>
</dbReference>
<dbReference type="STRING" id="1661398.A0A482VFW0"/>
<dbReference type="EMBL" id="QDEB01104910">
    <property type="protein sequence ID" value="RZC10199.1"/>
    <property type="molecule type" value="Genomic_DNA"/>
</dbReference>
<dbReference type="OrthoDB" id="6767710at2759"/>
<proteinExistence type="predicted"/>
<keyword evidence="2" id="KW-1185">Reference proteome</keyword>
<name>A0A482VFW0_ASBVE</name>
<protein>
    <submittedName>
        <fullName evidence="1">Uncharacterized protein</fullName>
    </submittedName>
</protein>